<gene>
    <name evidence="1" type="ORF">CLI92_09140</name>
</gene>
<dbReference type="GO" id="GO:0051276">
    <property type="term" value="P:chromosome organization"/>
    <property type="evidence" value="ECO:0007669"/>
    <property type="project" value="InterPro"/>
</dbReference>
<protein>
    <recommendedName>
        <fullName evidence="3">Terminase small subunit</fullName>
    </recommendedName>
</protein>
<dbReference type="Gene3D" id="1.10.10.1400">
    <property type="entry name" value="Terminase, small subunit, N-terminal DNA-binding domain, HTH motif"/>
    <property type="match status" value="1"/>
</dbReference>
<sequence>MSAKNGFGLTPPQDLFARQVAGGLPLAQAYVRAYPKAAAWKAESVRVKSSELASNVNVAKRIQMLQAQAADRAVVSAERLVREIARLAFSDPRKLVDAQGKMLALHELDDDTAAALASVEIDEYGKVKYKLWDKGPAQERLAKFLGLYEKDNRQKTDPLVELTRAMLGGVVGAKGIDLGDAGAD</sequence>
<dbReference type="GeneID" id="93874802"/>
<dbReference type="Proteomes" id="UP000217780">
    <property type="component" value="Unassembled WGS sequence"/>
</dbReference>
<evidence type="ECO:0000313" key="1">
    <source>
        <dbReference type="EMBL" id="PAX16485.1"/>
    </source>
</evidence>
<dbReference type="Pfam" id="PF03592">
    <property type="entry name" value="Terminase_2"/>
    <property type="match status" value="1"/>
</dbReference>
<organism evidence="1 2">
    <name type="scientific">Vandammella animalimorsus</name>
    <dbReference type="NCBI Taxonomy" id="2029117"/>
    <lineage>
        <taxon>Bacteria</taxon>
        <taxon>Pseudomonadati</taxon>
        <taxon>Pseudomonadota</taxon>
        <taxon>Betaproteobacteria</taxon>
        <taxon>Burkholderiales</taxon>
        <taxon>Comamonadaceae</taxon>
        <taxon>Vandammella</taxon>
    </lineage>
</organism>
<evidence type="ECO:0008006" key="3">
    <source>
        <dbReference type="Google" id="ProtNLM"/>
    </source>
</evidence>
<dbReference type="AlphaFoldDB" id="A0A2A2T4S2"/>
<evidence type="ECO:0000313" key="2">
    <source>
        <dbReference type="Proteomes" id="UP000217780"/>
    </source>
</evidence>
<dbReference type="EMBL" id="NTBI01000007">
    <property type="protein sequence ID" value="PAX16485.1"/>
    <property type="molecule type" value="Genomic_DNA"/>
</dbReference>
<accession>A0A2A2T4S2</accession>
<dbReference type="RefSeq" id="WP_095542553.1">
    <property type="nucleotide sequence ID" value="NZ_NSJC01000009.1"/>
</dbReference>
<reference evidence="1 2" key="1">
    <citation type="submission" date="2017-08" db="EMBL/GenBank/DDBJ databases">
        <title>WGS of Clinical strains of the CDC Group NO-1 linked to zoonotic infections in humans.</title>
        <authorList>
            <person name="Bernier A.-M."/>
            <person name="Bernard K."/>
        </authorList>
    </citation>
    <scope>NUCLEOTIDE SEQUENCE [LARGE SCALE GENOMIC DNA]</scope>
    <source>
        <strain evidence="1 2">NML91-0035</strain>
    </source>
</reference>
<proteinExistence type="predicted"/>
<dbReference type="InterPro" id="IPR038713">
    <property type="entry name" value="Terminase_Gp1_N_sf"/>
</dbReference>
<dbReference type="InterPro" id="IPR005335">
    <property type="entry name" value="Terminase_ssu"/>
</dbReference>
<name>A0A2A2T4S2_9BURK</name>
<comment type="caution">
    <text evidence="1">The sequence shown here is derived from an EMBL/GenBank/DDBJ whole genome shotgun (WGS) entry which is preliminary data.</text>
</comment>